<dbReference type="InterPro" id="IPR003439">
    <property type="entry name" value="ABC_transporter-like_ATP-bd"/>
</dbReference>
<dbReference type="Pfam" id="PF00498">
    <property type="entry name" value="FHA"/>
    <property type="match status" value="3"/>
</dbReference>
<feature type="transmembrane region" description="Helical" evidence="9">
    <location>
        <begin position="824"/>
        <end position="846"/>
    </location>
</feature>
<dbReference type="PANTHER" id="PTHR48041">
    <property type="entry name" value="ABC TRANSPORTER G FAMILY MEMBER 28"/>
    <property type="match status" value="1"/>
</dbReference>
<feature type="domain" description="FHA" evidence="10">
    <location>
        <begin position="113"/>
        <end position="163"/>
    </location>
</feature>
<dbReference type="InterPro" id="IPR000253">
    <property type="entry name" value="FHA_dom"/>
</dbReference>
<dbReference type="InterPro" id="IPR050352">
    <property type="entry name" value="ABCG_transporters"/>
</dbReference>
<evidence type="ECO:0000256" key="3">
    <source>
        <dbReference type="ARBA" id="ARBA00022692"/>
    </source>
</evidence>
<feature type="domain" description="FHA" evidence="10">
    <location>
        <begin position="217"/>
        <end position="267"/>
    </location>
</feature>
<keyword evidence="13" id="KW-1185">Reference proteome</keyword>
<dbReference type="AlphaFoldDB" id="A0A0F6W5J7"/>
<dbReference type="SMART" id="SM00240">
    <property type="entry name" value="FHA"/>
    <property type="match status" value="3"/>
</dbReference>
<dbReference type="InterPro" id="IPR013525">
    <property type="entry name" value="ABC2_TM"/>
</dbReference>
<dbReference type="STRING" id="927083.DB32_005186"/>
<keyword evidence="2" id="KW-0813">Transport</keyword>
<dbReference type="GO" id="GO:0016887">
    <property type="term" value="F:ATP hydrolysis activity"/>
    <property type="evidence" value="ECO:0007669"/>
    <property type="project" value="InterPro"/>
</dbReference>
<keyword evidence="5 12" id="KW-0067">ATP-binding</keyword>
<dbReference type="CDD" id="cd00060">
    <property type="entry name" value="FHA"/>
    <property type="match status" value="3"/>
</dbReference>
<comment type="subcellular location">
    <subcellularLocation>
        <location evidence="1">Membrane</location>
        <topology evidence="1">Multi-pass membrane protein</topology>
    </subcellularLocation>
</comment>
<dbReference type="InterPro" id="IPR017871">
    <property type="entry name" value="ABC_transporter-like_CS"/>
</dbReference>
<evidence type="ECO:0000256" key="8">
    <source>
        <dbReference type="SAM" id="MobiDB-lite"/>
    </source>
</evidence>
<dbReference type="PANTHER" id="PTHR48041:SF139">
    <property type="entry name" value="PROTEIN SCARLET"/>
    <property type="match status" value="1"/>
</dbReference>
<dbReference type="Gene3D" id="2.60.200.20">
    <property type="match status" value="3"/>
</dbReference>
<keyword evidence="7 9" id="KW-0472">Membrane</keyword>
<evidence type="ECO:0000313" key="13">
    <source>
        <dbReference type="Proteomes" id="UP000034883"/>
    </source>
</evidence>
<sequence length="923" mass="99727">MALDQVSALGLVGTPPPATEITLGRDPACSIVIDNSVVSARHARITKTQPAGLQIDDLGSTNGTYVNGVRVVRQAITFRDDVRLGSAPVPLSDPRIANLLVRVVRRPAKGQPIVLGSAAPSDVTIEYPDVAPQHAQIVETPEGVMVVRDLGAPAGTFIDGPHFRVTEARLQPNSLLLLGGFPLPVPLLDRLLSEAESGASALAAAVTQNVNLDRPVLHVGRGAENDLVLPHPTVSTRHARLTRGSDGTVRVEDLGSTNGTYVDGERVSSRGAIARPGQRVMVGAVALMIGQGGRIAGAQRAKVRLDLVQVGLTVPDRGSGKPRTLLDHVSMSIFPGELVGMLGPSGAGKSTLLMSVLGLYRPTHGGVLLNGRPLFQQYESFRTNVGYVPQDDIVHPQLTVREALWYACKLRLPSGTSKKDLDAAIEQTLKQVGLWEQRDLQIGSAEEKVLSGGQRRRVNLAVELVTDPSLLILDEPTSGLSWTDAADVVATLRRLADGGRTIVLTIHQPDYQEYEKFDTVAILGRGGKLLFYGPPSPDSYEFFGAAPGKPREMFDHVEQMPADEWRGRFQKTQTFQRFVTQRAPGADASTQGPPPKPRSRSSLRQFPVLLARSLKLTLRNKTALLLLLLQAPLLGLLIGLTTAGSTTFAAGSFGCRDTTGPDTVDECASEHETIACDPETVQSAVQARVMRGEPPFSDTMQRWRDARIRDPRTGLLAILMALFLPMIIASSNVLVAERTIYERERLAGLNIIPYVLARFLVLAGLGAIVATLNLTVALPLLELRGNPFWYWLVGVMVTSSASAMGLALSAAVRNPVSALWGINFLVIPQLLFAGSITRLTGFTWLVSWFTTTRYALEALSNVDLRARGHLHVCQIERYMENFPGFIPSLHMPIVYAATGIGTLTFGCVVLTMLLLRLKDKRVG</sequence>
<reference evidence="12 13" key="1">
    <citation type="submission" date="2015-03" db="EMBL/GenBank/DDBJ databases">
        <title>Genome assembly of Sandaracinus amylolyticus DSM 53668.</title>
        <authorList>
            <person name="Sharma G."/>
            <person name="Subramanian S."/>
        </authorList>
    </citation>
    <scope>NUCLEOTIDE SEQUENCE [LARGE SCALE GENOMIC DNA]</scope>
    <source>
        <strain evidence="12 13">DSM 53668</strain>
    </source>
</reference>
<dbReference type="Pfam" id="PF01061">
    <property type="entry name" value="ABC2_membrane"/>
    <property type="match status" value="1"/>
</dbReference>
<evidence type="ECO:0000256" key="7">
    <source>
        <dbReference type="ARBA" id="ARBA00023136"/>
    </source>
</evidence>
<dbReference type="InterPro" id="IPR003593">
    <property type="entry name" value="AAA+_ATPase"/>
</dbReference>
<dbReference type="SUPFAM" id="SSF52540">
    <property type="entry name" value="P-loop containing nucleoside triphosphate hydrolases"/>
    <property type="match status" value="1"/>
</dbReference>
<dbReference type="InterPro" id="IPR008984">
    <property type="entry name" value="SMAD_FHA_dom_sf"/>
</dbReference>
<feature type="domain" description="ABC transporter" evidence="11">
    <location>
        <begin position="305"/>
        <end position="559"/>
    </location>
</feature>
<name>A0A0F6W5J7_9BACT</name>
<dbReference type="KEGG" id="samy:DB32_005186"/>
<dbReference type="InterPro" id="IPR027417">
    <property type="entry name" value="P-loop_NTPase"/>
</dbReference>
<evidence type="ECO:0000313" key="12">
    <source>
        <dbReference type="EMBL" id="AKF08037.1"/>
    </source>
</evidence>
<dbReference type="SUPFAM" id="SSF49879">
    <property type="entry name" value="SMAD/FHA domain"/>
    <property type="match status" value="3"/>
</dbReference>
<gene>
    <name evidence="12" type="ORF">DB32_005186</name>
</gene>
<dbReference type="PROSITE" id="PS00211">
    <property type="entry name" value="ABC_TRANSPORTER_1"/>
    <property type="match status" value="1"/>
</dbReference>
<keyword evidence="3 9" id="KW-0812">Transmembrane</keyword>
<keyword evidence="6 9" id="KW-1133">Transmembrane helix</keyword>
<evidence type="ECO:0000256" key="4">
    <source>
        <dbReference type="ARBA" id="ARBA00022741"/>
    </source>
</evidence>
<feature type="transmembrane region" description="Helical" evidence="9">
    <location>
        <begin position="714"/>
        <end position="735"/>
    </location>
</feature>
<dbReference type="GO" id="GO:0016020">
    <property type="term" value="C:membrane"/>
    <property type="evidence" value="ECO:0007669"/>
    <property type="project" value="UniProtKB-SubCell"/>
</dbReference>
<dbReference type="GO" id="GO:0005524">
    <property type="term" value="F:ATP binding"/>
    <property type="evidence" value="ECO:0007669"/>
    <property type="project" value="UniProtKB-KW"/>
</dbReference>
<evidence type="ECO:0000256" key="5">
    <source>
        <dbReference type="ARBA" id="ARBA00022840"/>
    </source>
</evidence>
<evidence type="ECO:0000259" key="10">
    <source>
        <dbReference type="PROSITE" id="PS50006"/>
    </source>
</evidence>
<dbReference type="GO" id="GO:0140359">
    <property type="term" value="F:ABC-type transporter activity"/>
    <property type="evidence" value="ECO:0007669"/>
    <property type="project" value="InterPro"/>
</dbReference>
<feature type="domain" description="FHA" evidence="10">
    <location>
        <begin position="21"/>
        <end position="71"/>
    </location>
</feature>
<feature type="transmembrane region" description="Helical" evidence="9">
    <location>
        <begin position="755"/>
        <end position="776"/>
    </location>
</feature>
<dbReference type="SMART" id="SM00382">
    <property type="entry name" value="AAA"/>
    <property type="match status" value="1"/>
</dbReference>
<dbReference type="EMBL" id="CP011125">
    <property type="protein sequence ID" value="AKF08037.1"/>
    <property type="molecule type" value="Genomic_DNA"/>
</dbReference>
<dbReference type="Pfam" id="PF00005">
    <property type="entry name" value="ABC_tran"/>
    <property type="match status" value="1"/>
</dbReference>
<protein>
    <submittedName>
        <fullName evidence="12">Putative ATP-BINDING PROTEIN ABC TRANSPORTER</fullName>
    </submittedName>
</protein>
<evidence type="ECO:0000259" key="11">
    <source>
        <dbReference type="PROSITE" id="PS50893"/>
    </source>
</evidence>
<dbReference type="PROSITE" id="PS50893">
    <property type="entry name" value="ABC_TRANSPORTER_2"/>
    <property type="match status" value="1"/>
</dbReference>
<feature type="transmembrane region" description="Helical" evidence="9">
    <location>
        <begin position="788"/>
        <end position="812"/>
    </location>
</feature>
<dbReference type="Proteomes" id="UP000034883">
    <property type="component" value="Chromosome"/>
</dbReference>
<feature type="transmembrane region" description="Helical" evidence="9">
    <location>
        <begin position="893"/>
        <end position="915"/>
    </location>
</feature>
<organism evidence="12 13">
    <name type="scientific">Sandaracinus amylolyticus</name>
    <dbReference type="NCBI Taxonomy" id="927083"/>
    <lineage>
        <taxon>Bacteria</taxon>
        <taxon>Pseudomonadati</taxon>
        <taxon>Myxococcota</taxon>
        <taxon>Polyangia</taxon>
        <taxon>Polyangiales</taxon>
        <taxon>Sandaracinaceae</taxon>
        <taxon>Sandaracinus</taxon>
    </lineage>
</organism>
<evidence type="ECO:0000256" key="2">
    <source>
        <dbReference type="ARBA" id="ARBA00022448"/>
    </source>
</evidence>
<proteinExistence type="predicted"/>
<evidence type="ECO:0000256" key="6">
    <source>
        <dbReference type="ARBA" id="ARBA00022989"/>
    </source>
</evidence>
<accession>A0A0F6W5J7</accession>
<feature type="region of interest" description="Disordered" evidence="8">
    <location>
        <begin position="581"/>
        <end position="603"/>
    </location>
</feature>
<dbReference type="PROSITE" id="PS50006">
    <property type="entry name" value="FHA_DOMAIN"/>
    <property type="match status" value="3"/>
</dbReference>
<evidence type="ECO:0000256" key="9">
    <source>
        <dbReference type="SAM" id="Phobius"/>
    </source>
</evidence>
<keyword evidence="4" id="KW-0547">Nucleotide-binding</keyword>
<dbReference type="Gene3D" id="3.40.50.300">
    <property type="entry name" value="P-loop containing nucleotide triphosphate hydrolases"/>
    <property type="match status" value="1"/>
</dbReference>
<evidence type="ECO:0000256" key="1">
    <source>
        <dbReference type="ARBA" id="ARBA00004141"/>
    </source>
</evidence>